<feature type="domain" description="4Fe-4S ferredoxin-type" evidence="5">
    <location>
        <begin position="120"/>
        <end position="150"/>
    </location>
</feature>
<evidence type="ECO:0000256" key="1">
    <source>
        <dbReference type="ARBA" id="ARBA00022485"/>
    </source>
</evidence>
<evidence type="ECO:0000256" key="4">
    <source>
        <dbReference type="ARBA" id="ARBA00023014"/>
    </source>
</evidence>
<dbReference type="PROSITE" id="PS51318">
    <property type="entry name" value="TAT"/>
    <property type="match status" value="1"/>
</dbReference>
<feature type="domain" description="4Fe-4S ferredoxin-type" evidence="5">
    <location>
        <begin position="82"/>
        <end position="113"/>
    </location>
</feature>
<organism evidence="6 7">
    <name type="scientific">Desulfobaculum xiamenense</name>
    <dbReference type="NCBI Taxonomy" id="995050"/>
    <lineage>
        <taxon>Bacteria</taxon>
        <taxon>Pseudomonadati</taxon>
        <taxon>Thermodesulfobacteriota</taxon>
        <taxon>Desulfovibrionia</taxon>
        <taxon>Desulfovibrionales</taxon>
        <taxon>Desulfovibrionaceae</taxon>
        <taxon>Desulfobaculum</taxon>
    </lineage>
</organism>
<dbReference type="GO" id="GO:0046872">
    <property type="term" value="F:metal ion binding"/>
    <property type="evidence" value="ECO:0007669"/>
    <property type="project" value="UniProtKB-KW"/>
</dbReference>
<protein>
    <submittedName>
        <fullName evidence="6">Ferredoxin-type protein NapG</fullName>
    </submittedName>
</protein>
<keyword evidence="1" id="KW-0004">4Fe-4S</keyword>
<keyword evidence="2" id="KW-0479">Metal-binding</keyword>
<dbReference type="PANTHER" id="PTHR43687">
    <property type="entry name" value="ADENYLYLSULFATE REDUCTASE, BETA SUBUNIT"/>
    <property type="match status" value="1"/>
</dbReference>
<feature type="domain" description="4Fe-4S ferredoxin-type" evidence="5">
    <location>
        <begin position="41"/>
        <end position="70"/>
    </location>
</feature>
<dbReference type="EMBL" id="JAATJA010000002">
    <property type="protein sequence ID" value="NJB68312.1"/>
    <property type="molecule type" value="Genomic_DNA"/>
</dbReference>
<evidence type="ECO:0000256" key="2">
    <source>
        <dbReference type="ARBA" id="ARBA00022723"/>
    </source>
</evidence>
<dbReference type="AlphaFoldDB" id="A0A846QPA2"/>
<dbReference type="PANTHER" id="PTHR43687:SF1">
    <property type="entry name" value="FERREDOXIN III"/>
    <property type="match status" value="1"/>
</dbReference>
<evidence type="ECO:0000259" key="5">
    <source>
        <dbReference type="PROSITE" id="PS51379"/>
    </source>
</evidence>
<gene>
    <name evidence="6" type="ORF">GGQ74_001985</name>
</gene>
<dbReference type="Pfam" id="PF00037">
    <property type="entry name" value="Fer4"/>
    <property type="match status" value="2"/>
</dbReference>
<dbReference type="InterPro" id="IPR050572">
    <property type="entry name" value="Fe-S_Ferredoxin"/>
</dbReference>
<evidence type="ECO:0000256" key="3">
    <source>
        <dbReference type="ARBA" id="ARBA00023004"/>
    </source>
</evidence>
<reference evidence="6 7" key="1">
    <citation type="submission" date="2020-03" db="EMBL/GenBank/DDBJ databases">
        <title>Genomic Encyclopedia of Type Strains, Phase IV (KMG-IV): sequencing the most valuable type-strain genomes for metagenomic binning, comparative biology and taxonomic classification.</title>
        <authorList>
            <person name="Goeker M."/>
        </authorList>
    </citation>
    <scope>NUCLEOTIDE SEQUENCE [LARGE SCALE GENOMIC DNA]</scope>
    <source>
        <strain evidence="6 7">DSM 24233</strain>
    </source>
</reference>
<accession>A0A846QPA2</accession>
<name>A0A846QPA2_9BACT</name>
<comment type="caution">
    <text evidence="6">The sequence shown here is derived from an EMBL/GenBank/DDBJ whole genome shotgun (WGS) entry which is preliminary data.</text>
</comment>
<keyword evidence="7" id="KW-1185">Reference proteome</keyword>
<dbReference type="GO" id="GO:0051539">
    <property type="term" value="F:4 iron, 4 sulfur cluster binding"/>
    <property type="evidence" value="ECO:0007669"/>
    <property type="project" value="UniProtKB-KW"/>
</dbReference>
<keyword evidence="4" id="KW-0411">Iron-sulfur</keyword>
<dbReference type="SUPFAM" id="SSF54862">
    <property type="entry name" value="4Fe-4S ferredoxins"/>
    <property type="match status" value="1"/>
</dbReference>
<dbReference type="PROSITE" id="PS00198">
    <property type="entry name" value="4FE4S_FER_1"/>
    <property type="match status" value="3"/>
</dbReference>
<keyword evidence="3" id="KW-0408">Iron</keyword>
<sequence length="204" mass="22184">MKVTRRAFLRYGLEAGAMVGLVGGLSVLSVDAAYVRPPRALSPEAFTSRCMRCGVCVEVCPTRCLSLVDLTLDVRNMSTPEIAPRFGGCEAWATGCKACAEACPTGALDPLRQLADEKPGHADLEPNRCVNCMVCFIRCPVPGAVLFPNPDGEPFTREQDIPTRLKLRTSPLKPYIDATRCVGCGLCVHYCPEHIMSLEPEVRL</sequence>
<dbReference type="InterPro" id="IPR017900">
    <property type="entry name" value="4Fe4S_Fe_S_CS"/>
</dbReference>
<dbReference type="RefSeq" id="WP_167941391.1">
    <property type="nucleotide sequence ID" value="NZ_JAATJA010000002.1"/>
</dbReference>
<dbReference type="InterPro" id="IPR017896">
    <property type="entry name" value="4Fe4S_Fe-S-bd"/>
</dbReference>
<dbReference type="InterPro" id="IPR006311">
    <property type="entry name" value="TAT_signal"/>
</dbReference>
<evidence type="ECO:0000313" key="7">
    <source>
        <dbReference type="Proteomes" id="UP000580856"/>
    </source>
</evidence>
<dbReference type="PROSITE" id="PS51379">
    <property type="entry name" value="4FE4S_FER_2"/>
    <property type="match status" value="4"/>
</dbReference>
<evidence type="ECO:0000313" key="6">
    <source>
        <dbReference type="EMBL" id="NJB68312.1"/>
    </source>
</evidence>
<dbReference type="Proteomes" id="UP000580856">
    <property type="component" value="Unassembled WGS sequence"/>
</dbReference>
<proteinExistence type="predicted"/>
<feature type="domain" description="4Fe-4S ferredoxin-type" evidence="5">
    <location>
        <begin position="172"/>
        <end position="201"/>
    </location>
</feature>
<dbReference type="Gene3D" id="3.30.70.20">
    <property type="match status" value="3"/>
</dbReference>
<dbReference type="Pfam" id="PF12838">
    <property type="entry name" value="Fer4_7"/>
    <property type="match status" value="1"/>
</dbReference>